<sequence>MTAWIIPFTALILVGGCATMSEEECLTADWRAIGYEDGAAGLQIAQLSKRREACAKHGVRPDTASYRTGRDEGLQLYCTEHQGFRLGRAGGTYSGVCPADLEGLFLRGHSAGRDIYLAQSAVNQVASAISDLEREREHILDDITEMSAHLVSDEATKEERVTLLADIARLKERHTELELDIEDLEQELALREAEYQEVLARSPY</sequence>
<accession>A0AB35HY87</accession>
<dbReference type="GeneID" id="76607292"/>
<keyword evidence="1" id="KW-0175">Coiled coil</keyword>
<protein>
    <submittedName>
        <fullName evidence="2">DUF2799 domain-containing protein</fullName>
    </submittedName>
</protein>
<dbReference type="RefSeq" id="WP_175487724.1">
    <property type="nucleotide sequence ID" value="NZ_CP014864.1"/>
</dbReference>
<evidence type="ECO:0000313" key="3">
    <source>
        <dbReference type="Proteomes" id="UP001209730"/>
    </source>
</evidence>
<dbReference type="EMBL" id="JAPHQB010000009">
    <property type="protein sequence ID" value="MCX2801527.1"/>
    <property type="molecule type" value="Genomic_DNA"/>
</dbReference>
<organism evidence="2 3">
    <name type="scientific">Microbulbifer thermotolerans</name>
    <dbReference type="NCBI Taxonomy" id="252514"/>
    <lineage>
        <taxon>Bacteria</taxon>
        <taxon>Pseudomonadati</taxon>
        <taxon>Pseudomonadota</taxon>
        <taxon>Gammaproteobacteria</taxon>
        <taxon>Cellvibrionales</taxon>
        <taxon>Microbulbiferaceae</taxon>
        <taxon>Microbulbifer</taxon>
    </lineage>
</organism>
<gene>
    <name evidence="2" type="ORF">OQJ68_06995</name>
</gene>
<comment type="caution">
    <text evidence="2">The sequence shown here is derived from an EMBL/GenBank/DDBJ whole genome shotgun (WGS) entry which is preliminary data.</text>
</comment>
<name>A0AB35HY87_MICTH</name>
<feature type="coiled-coil region" evidence="1">
    <location>
        <begin position="160"/>
        <end position="201"/>
    </location>
</feature>
<evidence type="ECO:0000313" key="2">
    <source>
        <dbReference type="EMBL" id="MCX2801527.1"/>
    </source>
</evidence>
<reference evidence="2" key="1">
    <citation type="submission" date="2022-11" db="EMBL/GenBank/DDBJ databases">
        <title>Chitin-degrading and fungicidal potential of chitinolytic bacterial strains from marine environment of the Pacific Ocean regions.</title>
        <authorList>
            <person name="Pentekhina I."/>
            <person name="Nedashkovskaya O."/>
            <person name="Seitkalieva A."/>
            <person name="Podvolotskaya A."/>
            <person name="Tekutyeva L."/>
            <person name="Balabanova L."/>
        </authorList>
    </citation>
    <scope>NUCLEOTIDE SEQUENCE</scope>
    <source>
        <strain evidence="2">KMM 6838</strain>
    </source>
</reference>
<dbReference type="Proteomes" id="UP001209730">
    <property type="component" value="Unassembled WGS sequence"/>
</dbReference>
<evidence type="ECO:0000256" key="1">
    <source>
        <dbReference type="SAM" id="Coils"/>
    </source>
</evidence>
<dbReference type="AlphaFoldDB" id="A0AB35HY87"/>
<dbReference type="InterPro" id="IPR021242">
    <property type="entry name" value="DUF2799"/>
</dbReference>
<proteinExistence type="predicted"/>
<dbReference type="Pfam" id="PF10973">
    <property type="entry name" value="DUF2799"/>
    <property type="match status" value="1"/>
</dbReference>